<dbReference type="InterPro" id="IPR011874">
    <property type="entry name" value="Fibro_Slime"/>
</dbReference>
<evidence type="ECO:0000259" key="4">
    <source>
        <dbReference type="PROSITE" id="PS51820"/>
    </source>
</evidence>
<keyword evidence="6" id="KW-1185">Reference proteome</keyword>
<feature type="domain" description="PA14" evidence="4">
    <location>
        <begin position="103"/>
        <end position="251"/>
    </location>
</feature>
<protein>
    <recommendedName>
        <fullName evidence="4">PA14 domain-containing protein</fullName>
    </recommendedName>
</protein>
<evidence type="ECO:0000256" key="1">
    <source>
        <dbReference type="ARBA" id="ARBA00008709"/>
    </source>
</evidence>
<keyword evidence="3" id="KW-0325">Glycoprotein</keyword>
<comment type="caution">
    <text evidence="5">The sequence shown here is derived from an EMBL/GenBank/DDBJ whole genome shotgun (WGS) entry which is preliminary data.</text>
</comment>
<dbReference type="InterPro" id="IPR011658">
    <property type="entry name" value="PA14_dom"/>
</dbReference>
<sequence length="352" mass="38165">MSSFVQEGNDPTLFYSFAACEAEGVEAEVSFSTPEACPFKGPAAYEPPVRVIAYIRDKNEGDDSAFGCDYCHHLQNELGSLRNLVEPTLSAQGKPVLSSTFTSSSREKFERWYSDDVCSVVAPLVFDWNINSDLHVFDTNDFLPLGQHVEPRGLFTSEMSVFFQYNTGEIFNFLGDDDVWVFINSQLVIDLGGCHGAEYASVELDEVADEIGLTPGGTYELKVFHAERCYGASNFKAEMTLRQDQGVCPKECNAFRKYGYCDTESGRCVCIDGIGGADCGTCLGEDWCAEKGAKEGEVCPSVWLCDYTGVAREGGVVCVEEEEENLSGGGGGGGISEALTVVATLTAALLTF</sequence>
<gene>
    <name evidence="5" type="ORF">TeGR_g1739</name>
</gene>
<dbReference type="InterPro" id="IPR037524">
    <property type="entry name" value="PA14/GLEYA"/>
</dbReference>
<organism evidence="5 6">
    <name type="scientific">Tetraparma gracilis</name>
    <dbReference type="NCBI Taxonomy" id="2962635"/>
    <lineage>
        <taxon>Eukaryota</taxon>
        <taxon>Sar</taxon>
        <taxon>Stramenopiles</taxon>
        <taxon>Ochrophyta</taxon>
        <taxon>Bolidophyceae</taxon>
        <taxon>Parmales</taxon>
        <taxon>Triparmaceae</taxon>
        <taxon>Tetraparma</taxon>
    </lineage>
</organism>
<comment type="similarity">
    <text evidence="1">Belongs to the prespore-cell-inducing factor family.</text>
</comment>
<dbReference type="Pfam" id="PF07691">
    <property type="entry name" value="PA14"/>
    <property type="match status" value="1"/>
</dbReference>
<dbReference type="PROSITE" id="PS51820">
    <property type="entry name" value="PA14"/>
    <property type="match status" value="1"/>
</dbReference>
<dbReference type="EMBL" id="BRYB01001762">
    <property type="protein sequence ID" value="GMI33125.1"/>
    <property type="molecule type" value="Genomic_DNA"/>
</dbReference>
<dbReference type="PANTHER" id="PTHR31137">
    <property type="entry name" value="PROTEIN PSIB-RELATED-RELATED"/>
    <property type="match status" value="1"/>
</dbReference>
<evidence type="ECO:0000313" key="6">
    <source>
        <dbReference type="Proteomes" id="UP001165060"/>
    </source>
</evidence>
<reference evidence="5 6" key="1">
    <citation type="journal article" date="2023" name="Commun. Biol.">
        <title>Genome analysis of Parmales, the sister group of diatoms, reveals the evolutionary specialization of diatoms from phago-mixotrophs to photoautotrophs.</title>
        <authorList>
            <person name="Ban H."/>
            <person name="Sato S."/>
            <person name="Yoshikawa S."/>
            <person name="Yamada K."/>
            <person name="Nakamura Y."/>
            <person name="Ichinomiya M."/>
            <person name="Sato N."/>
            <person name="Blanc-Mathieu R."/>
            <person name="Endo H."/>
            <person name="Kuwata A."/>
            <person name="Ogata H."/>
        </authorList>
    </citation>
    <scope>NUCLEOTIDE SEQUENCE [LARGE SCALE GENOMIC DNA]</scope>
</reference>
<dbReference type="Proteomes" id="UP001165060">
    <property type="component" value="Unassembled WGS sequence"/>
</dbReference>
<keyword evidence="2" id="KW-0732">Signal</keyword>
<name>A0ABQ6MUI0_9STRA</name>
<accession>A0ABQ6MUI0</accession>
<evidence type="ECO:0000256" key="2">
    <source>
        <dbReference type="ARBA" id="ARBA00022729"/>
    </source>
</evidence>
<evidence type="ECO:0000256" key="3">
    <source>
        <dbReference type="ARBA" id="ARBA00023180"/>
    </source>
</evidence>
<proteinExistence type="inferred from homology"/>
<evidence type="ECO:0000313" key="5">
    <source>
        <dbReference type="EMBL" id="GMI33125.1"/>
    </source>
</evidence>
<dbReference type="NCBIfam" id="TIGR02148">
    <property type="entry name" value="Fibro_Slime"/>
    <property type="match status" value="1"/>
</dbReference>
<dbReference type="InterPro" id="IPR051154">
    <property type="entry name" value="Prespore-cell_inducing_factor"/>
</dbReference>